<gene>
    <name evidence="8" type="ordered locus">Ferp_1338</name>
</gene>
<dbReference type="InterPro" id="IPR009056">
    <property type="entry name" value="Cyt_c-like_dom"/>
</dbReference>
<feature type="domain" description="Cytochrome c" evidence="7">
    <location>
        <begin position="14"/>
        <end position="92"/>
    </location>
</feature>
<keyword evidence="9" id="KW-1185">Reference proteome</keyword>
<dbReference type="PANTHER" id="PTHR37823:SF1">
    <property type="entry name" value="CYTOCHROME C-553-LIKE"/>
    <property type="match status" value="1"/>
</dbReference>
<keyword evidence="4" id="KW-0249">Electron transport</keyword>
<evidence type="ECO:0000256" key="1">
    <source>
        <dbReference type="ARBA" id="ARBA00022448"/>
    </source>
</evidence>
<dbReference type="Proteomes" id="UP000002613">
    <property type="component" value="Chromosome"/>
</dbReference>
<dbReference type="InterPro" id="IPR051811">
    <property type="entry name" value="Cytochrome_c550/c551-like"/>
</dbReference>
<dbReference type="GO" id="GO:0009055">
    <property type="term" value="F:electron transfer activity"/>
    <property type="evidence" value="ECO:0007669"/>
    <property type="project" value="InterPro"/>
</dbReference>
<evidence type="ECO:0000259" key="7">
    <source>
        <dbReference type="PROSITE" id="PS51007"/>
    </source>
</evidence>
<keyword evidence="5 6" id="KW-0408">Iron</keyword>
<proteinExistence type="predicted"/>
<dbReference type="PaxDb" id="589924-Ferp_1338"/>
<dbReference type="AlphaFoldDB" id="D3RYC7"/>
<dbReference type="STRING" id="589924.Ferp_1338"/>
<evidence type="ECO:0000256" key="6">
    <source>
        <dbReference type="PROSITE-ProRule" id="PRU00433"/>
    </source>
</evidence>
<dbReference type="PANTHER" id="PTHR37823">
    <property type="entry name" value="CYTOCHROME C-553-LIKE"/>
    <property type="match status" value="1"/>
</dbReference>
<name>D3RYC7_FERPA</name>
<organism evidence="8 9">
    <name type="scientific">Ferroglobus placidus (strain DSM 10642 / AEDII12DO)</name>
    <dbReference type="NCBI Taxonomy" id="589924"/>
    <lineage>
        <taxon>Archaea</taxon>
        <taxon>Methanobacteriati</taxon>
        <taxon>Methanobacteriota</taxon>
        <taxon>Archaeoglobi</taxon>
        <taxon>Archaeoglobales</taxon>
        <taxon>Archaeoglobaceae</taxon>
        <taxon>Ferroglobus</taxon>
    </lineage>
</organism>
<evidence type="ECO:0000313" key="9">
    <source>
        <dbReference type="Proteomes" id="UP000002613"/>
    </source>
</evidence>
<evidence type="ECO:0000256" key="5">
    <source>
        <dbReference type="ARBA" id="ARBA00023004"/>
    </source>
</evidence>
<dbReference type="GO" id="GO:0046872">
    <property type="term" value="F:metal ion binding"/>
    <property type="evidence" value="ECO:0007669"/>
    <property type="project" value="UniProtKB-KW"/>
</dbReference>
<dbReference type="SUPFAM" id="SSF46626">
    <property type="entry name" value="Cytochrome c"/>
    <property type="match status" value="1"/>
</dbReference>
<dbReference type="GO" id="GO:0020037">
    <property type="term" value="F:heme binding"/>
    <property type="evidence" value="ECO:0007669"/>
    <property type="project" value="InterPro"/>
</dbReference>
<keyword evidence="2 6" id="KW-0349">Heme</keyword>
<keyword evidence="1" id="KW-0813">Transport</keyword>
<dbReference type="GeneID" id="8778854"/>
<reference evidence="8 9" key="2">
    <citation type="journal article" date="2011" name="Stand. Genomic Sci.">
        <title>Complete genome sequence of Ferroglobus placidus AEDII12DO.</title>
        <authorList>
            <person name="Anderson I."/>
            <person name="Risso C."/>
            <person name="Holmes D."/>
            <person name="Lucas S."/>
            <person name="Copeland A."/>
            <person name="Lapidus A."/>
            <person name="Cheng J.F."/>
            <person name="Bruce D."/>
            <person name="Goodwin L."/>
            <person name="Pitluck S."/>
            <person name="Saunders E."/>
            <person name="Brettin T."/>
            <person name="Detter J.C."/>
            <person name="Han C."/>
            <person name="Tapia R."/>
            <person name="Larimer F."/>
            <person name="Land M."/>
            <person name="Hauser L."/>
            <person name="Woyke T."/>
            <person name="Lovley D."/>
            <person name="Kyrpides N."/>
            <person name="Ivanova N."/>
        </authorList>
    </citation>
    <scope>NUCLEOTIDE SEQUENCE [LARGE SCALE GENOMIC DNA]</scope>
    <source>
        <strain evidence="9">DSM 10642 / AEDII12DO</strain>
    </source>
</reference>
<dbReference type="KEGG" id="fpl:Ferp_1338"/>
<dbReference type="RefSeq" id="WP_012965833.1">
    <property type="nucleotide sequence ID" value="NC_013849.1"/>
</dbReference>
<dbReference type="Pfam" id="PF13442">
    <property type="entry name" value="Cytochrome_CBB3"/>
    <property type="match status" value="1"/>
</dbReference>
<protein>
    <submittedName>
        <fullName evidence="8">Cytochrome c class I</fullName>
    </submittedName>
</protein>
<reference evidence="9" key="1">
    <citation type="submission" date="2010-02" db="EMBL/GenBank/DDBJ databases">
        <title>Complete sequence of Ferroglobus placidus DSM 10642.</title>
        <authorList>
            <consortium name="US DOE Joint Genome Institute"/>
            <person name="Lucas S."/>
            <person name="Copeland A."/>
            <person name="Lapidus A."/>
            <person name="Cheng J.-F."/>
            <person name="Bruce D."/>
            <person name="Goodwin L."/>
            <person name="Pitluck S."/>
            <person name="Saunders E."/>
            <person name="Brettin T."/>
            <person name="Detter J.C."/>
            <person name="Han C."/>
            <person name="Tapia R."/>
            <person name="Larimer F."/>
            <person name="Land M."/>
            <person name="Hauser L."/>
            <person name="Kyrpides N."/>
            <person name="Ivanova N."/>
            <person name="Holmes D."/>
            <person name="Lovley D."/>
            <person name="Kyrpides N."/>
            <person name="Anderson I.J."/>
            <person name="Woyke T."/>
        </authorList>
    </citation>
    <scope>NUCLEOTIDE SEQUENCE [LARGE SCALE GENOMIC DNA]</scope>
    <source>
        <strain evidence="9">DSM 10642 / AEDII12DO</strain>
    </source>
</reference>
<evidence type="ECO:0000256" key="4">
    <source>
        <dbReference type="ARBA" id="ARBA00022982"/>
    </source>
</evidence>
<dbReference type="PROSITE" id="PS51007">
    <property type="entry name" value="CYTC"/>
    <property type="match status" value="1"/>
</dbReference>
<evidence type="ECO:0000313" key="8">
    <source>
        <dbReference type="EMBL" id="ADC65490.1"/>
    </source>
</evidence>
<keyword evidence="3 6" id="KW-0479">Metal-binding</keyword>
<sequence>MRWLLIFLLFAFPVAAEDGKSIYEKKCQMCHGEKGDGQKDKGVDFSDPEFWKDKSYEEVYDAIKNGKGKMPAFPELSDEEIKSVIEYIRSLAPTPTPTATPTSTTPEKIVTEKKSPGFGILLILAAGALALRKIR</sequence>
<dbReference type="Gene3D" id="1.10.760.10">
    <property type="entry name" value="Cytochrome c-like domain"/>
    <property type="match status" value="1"/>
</dbReference>
<dbReference type="InterPro" id="IPR036909">
    <property type="entry name" value="Cyt_c-like_dom_sf"/>
</dbReference>
<evidence type="ECO:0000256" key="3">
    <source>
        <dbReference type="ARBA" id="ARBA00022723"/>
    </source>
</evidence>
<evidence type="ECO:0000256" key="2">
    <source>
        <dbReference type="ARBA" id="ARBA00022617"/>
    </source>
</evidence>
<dbReference type="HOGENOM" id="CLU_1880976_0_0_2"/>
<dbReference type="EMBL" id="CP001899">
    <property type="protein sequence ID" value="ADC65490.1"/>
    <property type="molecule type" value="Genomic_DNA"/>
</dbReference>
<accession>D3RYC7</accession>